<evidence type="ECO:0000313" key="1">
    <source>
        <dbReference type="EMBL" id="MCI39960.1"/>
    </source>
</evidence>
<feature type="non-terminal residue" evidence="1">
    <location>
        <position position="1"/>
    </location>
</feature>
<name>A0A392RVY4_9FABA</name>
<protein>
    <submittedName>
        <fullName evidence="1">Uncharacterized protein</fullName>
    </submittedName>
</protein>
<organism evidence="1 2">
    <name type="scientific">Trifolium medium</name>
    <dbReference type="NCBI Taxonomy" id="97028"/>
    <lineage>
        <taxon>Eukaryota</taxon>
        <taxon>Viridiplantae</taxon>
        <taxon>Streptophyta</taxon>
        <taxon>Embryophyta</taxon>
        <taxon>Tracheophyta</taxon>
        <taxon>Spermatophyta</taxon>
        <taxon>Magnoliopsida</taxon>
        <taxon>eudicotyledons</taxon>
        <taxon>Gunneridae</taxon>
        <taxon>Pentapetalae</taxon>
        <taxon>rosids</taxon>
        <taxon>fabids</taxon>
        <taxon>Fabales</taxon>
        <taxon>Fabaceae</taxon>
        <taxon>Papilionoideae</taxon>
        <taxon>50 kb inversion clade</taxon>
        <taxon>NPAAA clade</taxon>
        <taxon>Hologalegina</taxon>
        <taxon>IRL clade</taxon>
        <taxon>Trifolieae</taxon>
        <taxon>Trifolium</taxon>
    </lineage>
</organism>
<evidence type="ECO:0000313" key="2">
    <source>
        <dbReference type="Proteomes" id="UP000265520"/>
    </source>
</evidence>
<proteinExistence type="predicted"/>
<dbReference type="AlphaFoldDB" id="A0A392RVY4"/>
<dbReference type="Proteomes" id="UP000265520">
    <property type="component" value="Unassembled WGS sequence"/>
</dbReference>
<sequence>GSDLALEEKLERAAGEDPVRIDSCDPILDGSDTATSRSSPLLFSGVFAFRGNRTMYPGVQVVPILGSPNTATSRSSPPPH</sequence>
<reference evidence="1 2" key="1">
    <citation type="journal article" date="2018" name="Front. Plant Sci.">
        <title>Red Clover (Trifolium pratense) and Zigzag Clover (T. medium) - A Picture of Genomic Similarities and Differences.</title>
        <authorList>
            <person name="Dluhosova J."/>
            <person name="Istvanek J."/>
            <person name="Nedelnik J."/>
            <person name="Repkova J."/>
        </authorList>
    </citation>
    <scope>NUCLEOTIDE SEQUENCE [LARGE SCALE GENOMIC DNA]</scope>
    <source>
        <strain evidence="2">cv. 10/8</strain>
        <tissue evidence="1">Leaf</tissue>
    </source>
</reference>
<accession>A0A392RVY4</accession>
<dbReference type="EMBL" id="LXQA010274085">
    <property type="protein sequence ID" value="MCI39960.1"/>
    <property type="molecule type" value="Genomic_DNA"/>
</dbReference>
<comment type="caution">
    <text evidence="1">The sequence shown here is derived from an EMBL/GenBank/DDBJ whole genome shotgun (WGS) entry which is preliminary data.</text>
</comment>
<keyword evidence="2" id="KW-1185">Reference proteome</keyword>